<evidence type="ECO:0000313" key="2">
    <source>
        <dbReference type="EMBL" id="GIM65706.1"/>
    </source>
</evidence>
<dbReference type="Pfam" id="PF06772">
    <property type="entry name" value="LtrA"/>
    <property type="match status" value="1"/>
</dbReference>
<gene>
    <name evidence="2" type="ORF">Aau02nite_19070</name>
</gene>
<feature type="transmembrane region" description="Helical" evidence="1">
    <location>
        <begin position="264"/>
        <end position="286"/>
    </location>
</feature>
<feature type="transmembrane region" description="Helical" evidence="1">
    <location>
        <begin position="199"/>
        <end position="217"/>
    </location>
</feature>
<feature type="transmembrane region" description="Helical" evidence="1">
    <location>
        <begin position="70"/>
        <end position="90"/>
    </location>
</feature>
<keyword evidence="1" id="KW-0472">Membrane</keyword>
<feature type="transmembrane region" description="Helical" evidence="1">
    <location>
        <begin position="105"/>
        <end position="125"/>
    </location>
</feature>
<feature type="transmembrane region" description="Helical" evidence="1">
    <location>
        <begin position="162"/>
        <end position="179"/>
    </location>
</feature>
<feature type="transmembrane region" description="Helical" evidence="1">
    <location>
        <begin position="12"/>
        <end position="32"/>
    </location>
</feature>
<proteinExistence type="predicted"/>
<feature type="transmembrane region" description="Helical" evidence="1">
    <location>
        <begin position="306"/>
        <end position="326"/>
    </location>
</feature>
<feature type="transmembrane region" description="Helical" evidence="1">
    <location>
        <begin position="137"/>
        <end position="156"/>
    </location>
</feature>
<feature type="transmembrane region" description="Helical" evidence="1">
    <location>
        <begin position="223"/>
        <end position="243"/>
    </location>
</feature>
<keyword evidence="3" id="KW-1185">Reference proteome</keyword>
<reference evidence="2" key="1">
    <citation type="submission" date="2021-03" db="EMBL/GenBank/DDBJ databases">
        <title>Whole genome shotgun sequence of Actinoplanes auranticolor NBRC 12245.</title>
        <authorList>
            <person name="Komaki H."/>
            <person name="Tamura T."/>
        </authorList>
    </citation>
    <scope>NUCLEOTIDE SEQUENCE</scope>
    <source>
        <strain evidence="2">NBRC 12245</strain>
    </source>
</reference>
<evidence type="ECO:0000256" key="1">
    <source>
        <dbReference type="SAM" id="Phobius"/>
    </source>
</evidence>
<dbReference type="Proteomes" id="UP000681340">
    <property type="component" value="Unassembled WGS sequence"/>
</dbReference>
<name>A0A919S5P6_9ACTN</name>
<dbReference type="PANTHER" id="PTHR36840:SF1">
    <property type="entry name" value="BLL5714 PROTEIN"/>
    <property type="match status" value="1"/>
</dbReference>
<feature type="transmembrane region" description="Helical" evidence="1">
    <location>
        <begin position="333"/>
        <end position="351"/>
    </location>
</feature>
<accession>A0A919S5P6</accession>
<dbReference type="AlphaFoldDB" id="A0A919S5P6"/>
<dbReference type="InterPro" id="IPR010640">
    <property type="entry name" value="Low_temperature_requirement_A"/>
</dbReference>
<dbReference type="EMBL" id="BOQL01000018">
    <property type="protein sequence ID" value="GIM65706.1"/>
    <property type="molecule type" value="Genomic_DNA"/>
</dbReference>
<keyword evidence="1" id="KW-0812">Transmembrane</keyword>
<protein>
    <recommendedName>
        <fullName evidence="4">Low temperature requirement protein LtrA</fullName>
    </recommendedName>
</protein>
<evidence type="ECO:0008006" key="4">
    <source>
        <dbReference type="Google" id="ProtNLM"/>
    </source>
</evidence>
<evidence type="ECO:0000313" key="3">
    <source>
        <dbReference type="Proteomes" id="UP000681340"/>
    </source>
</evidence>
<sequence>MHPAGEGHRATPFELFFDLVYVFATTQITAYLAHEHTAYGVVQGMLVLALLWGTWSGYTWLGNHSRADKGLLRSGMVVAMAAMFVVALAIPEAWHDAPGGLPGPLVLVGAYLLVRWVHLTVYAVAAAGDAGLRHQITITWLPVLVSAVLLVTGALLGGRAQLVLFAVALLVDWAGIYLTARHGEWRLHSPAHLAERHGLFIILALGESVVAIGVGAAGQPVSVSLLVAAVLGVGVAVGLWWLYFDVASSAAERRLLREQGRARVRLAVDAYTYGHFPLVAGIVLTALGIEGVVAHAGDTEPLGTWYALPLLGGAALHLGGHLLVAYRMHAVLWAPRLAAAVVLLAAVPVAAALPPMAGLAGLVAVLTVLAAVETIRSR</sequence>
<feature type="transmembrane region" description="Helical" evidence="1">
    <location>
        <begin position="38"/>
        <end position="58"/>
    </location>
</feature>
<organism evidence="2 3">
    <name type="scientific">Actinoplanes auranticolor</name>
    <dbReference type="NCBI Taxonomy" id="47988"/>
    <lineage>
        <taxon>Bacteria</taxon>
        <taxon>Bacillati</taxon>
        <taxon>Actinomycetota</taxon>
        <taxon>Actinomycetes</taxon>
        <taxon>Micromonosporales</taxon>
        <taxon>Micromonosporaceae</taxon>
        <taxon>Actinoplanes</taxon>
    </lineage>
</organism>
<keyword evidence="1" id="KW-1133">Transmembrane helix</keyword>
<feature type="transmembrane region" description="Helical" evidence="1">
    <location>
        <begin position="357"/>
        <end position="375"/>
    </location>
</feature>
<dbReference type="PANTHER" id="PTHR36840">
    <property type="entry name" value="BLL5714 PROTEIN"/>
    <property type="match status" value="1"/>
</dbReference>
<comment type="caution">
    <text evidence="2">The sequence shown here is derived from an EMBL/GenBank/DDBJ whole genome shotgun (WGS) entry which is preliminary data.</text>
</comment>